<name>A0A939GFW3_9BACT</name>
<evidence type="ECO:0000259" key="1">
    <source>
        <dbReference type="Pfam" id="PF01878"/>
    </source>
</evidence>
<dbReference type="SUPFAM" id="SSF88697">
    <property type="entry name" value="PUA domain-like"/>
    <property type="match status" value="1"/>
</dbReference>
<dbReference type="InterPro" id="IPR015947">
    <property type="entry name" value="PUA-like_sf"/>
</dbReference>
<dbReference type="PANTHER" id="PTHR14087:SF7">
    <property type="entry name" value="THYMOCYTE NUCLEAR PROTEIN 1"/>
    <property type="match status" value="1"/>
</dbReference>
<keyword evidence="3" id="KW-1185">Reference proteome</keyword>
<dbReference type="InterPro" id="IPR052181">
    <property type="entry name" value="5hmC_binding"/>
</dbReference>
<dbReference type="RefSeq" id="WP_207363527.1">
    <property type="nucleotide sequence ID" value="NZ_JAFMYV010000002.1"/>
</dbReference>
<dbReference type="InterPro" id="IPR047197">
    <property type="entry name" value="THYN1-like_EVE"/>
</dbReference>
<dbReference type="AlphaFoldDB" id="A0A939GFW3"/>
<dbReference type="Pfam" id="PF01878">
    <property type="entry name" value="EVE"/>
    <property type="match status" value="1"/>
</dbReference>
<proteinExistence type="predicted"/>
<dbReference type="CDD" id="cd21133">
    <property type="entry name" value="EVE"/>
    <property type="match status" value="1"/>
</dbReference>
<comment type="caution">
    <text evidence="2">The sequence shown here is derived from an EMBL/GenBank/DDBJ whole genome shotgun (WGS) entry which is preliminary data.</text>
</comment>
<dbReference type="InterPro" id="IPR002740">
    <property type="entry name" value="EVE_domain"/>
</dbReference>
<protein>
    <submittedName>
        <fullName evidence="2">EVE domain-containing protein</fullName>
    </submittedName>
</protein>
<gene>
    <name evidence="2" type="ORF">J2I47_05405</name>
</gene>
<dbReference type="PANTHER" id="PTHR14087">
    <property type="entry name" value="THYMOCYTE NUCLEAR PROTEIN 1"/>
    <property type="match status" value="1"/>
</dbReference>
<reference evidence="2" key="1">
    <citation type="submission" date="2021-03" db="EMBL/GenBank/DDBJ databases">
        <title>Fibrella sp. HMF5335 genome sequencing and assembly.</title>
        <authorList>
            <person name="Kang H."/>
            <person name="Kim H."/>
            <person name="Bae S."/>
            <person name="Joh K."/>
        </authorList>
    </citation>
    <scope>NUCLEOTIDE SEQUENCE</scope>
    <source>
        <strain evidence="2">HMF5335</strain>
    </source>
</reference>
<evidence type="ECO:0000313" key="3">
    <source>
        <dbReference type="Proteomes" id="UP000664034"/>
    </source>
</evidence>
<dbReference type="Gene3D" id="3.10.590.10">
    <property type="entry name" value="ph1033 like domains"/>
    <property type="match status" value="1"/>
</dbReference>
<feature type="domain" description="EVE" evidence="1">
    <location>
        <begin position="2"/>
        <end position="136"/>
    </location>
</feature>
<organism evidence="2 3">
    <name type="scientific">Fibrella rubiginis</name>
    <dbReference type="NCBI Taxonomy" id="2817060"/>
    <lineage>
        <taxon>Bacteria</taxon>
        <taxon>Pseudomonadati</taxon>
        <taxon>Bacteroidota</taxon>
        <taxon>Cytophagia</taxon>
        <taxon>Cytophagales</taxon>
        <taxon>Spirosomataceae</taxon>
        <taxon>Fibrella</taxon>
    </lineage>
</organism>
<accession>A0A939GFW3</accession>
<sequence>MNYWLVKTEPEKYGWSHFTAQGRAVWDGVRNYQARNNLAAMQLGDQVLFYHSVSNPAVVGVATVMREAYEDPTAPAEPNGKPTPWCVVELEPTLVFTQPVPLAQIKAEPMLANMGLIKQSRLSVMPVKPDEFDQILGWGMGEARKG</sequence>
<dbReference type="Proteomes" id="UP000664034">
    <property type="component" value="Unassembled WGS sequence"/>
</dbReference>
<dbReference type="EMBL" id="JAFMYV010000002">
    <property type="protein sequence ID" value="MBO0935976.1"/>
    <property type="molecule type" value="Genomic_DNA"/>
</dbReference>
<evidence type="ECO:0000313" key="2">
    <source>
        <dbReference type="EMBL" id="MBO0935976.1"/>
    </source>
</evidence>